<organism evidence="1">
    <name type="scientific">hydrocarbon metagenome</name>
    <dbReference type="NCBI Taxonomy" id="938273"/>
    <lineage>
        <taxon>unclassified sequences</taxon>
        <taxon>metagenomes</taxon>
        <taxon>ecological metagenomes</taxon>
    </lineage>
</organism>
<sequence>MFASDHPEVTILSWNKINYILNNKDIANNNARAIQAAIWTFDGGVIPSQHSDYDEGGNEADYNAIVAAANEYGASFVPGPGEVYALICYVNENTQTNIIEVEEPPVVPEFPTLAVPVGMLIGMVYTVSVIRGRKPE</sequence>
<reference evidence="1" key="1">
    <citation type="journal article" date="2015" name="Proc. Natl. Acad. Sci. U.S.A.">
        <title>Networks of energetic and metabolic interactions define dynamics in microbial communities.</title>
        <authorList>
            <person name="Embree M."/>
            <person name="Liu J.K."/>
            <person name="Al-Bassam M.M."/>
            <person name="Zengler K."/>
        </authorList>
    </citation>
    <scope>NUCLEOTIDE SEQUENCE</scope>
</reference>
<protein>
    <submittedName>
        <fullName evidence="1">Uncharacterized protein</fullName>
    </submittedName>
</protein>
<gene>
    <name evidence="1" type="ORF">ASZ90_009436</name>
</gene>
<proteinExistence type="predicted"/>
<dbReference type="AlphaFoldDB" id="A0A0W8FIS7"/>
<comment type="caution">
    <text evidence="1">The sequence shown here is derived from an EMBL/GenBank/DDBJ whole genome shotgun (WGS) entry which is preliminary data.</text>
</comment>
<evidence type="ECO:0000313" key="1">
    <source>
        <dbReference type="EMBL" id="KUG20815.1"/>
    </source>
</evidence>
<name>A0A0W8FIS7_9ZZZZ</name>
<dbReference type="EMBL" id="LNQE01001138">
    <property type="protein sequence ID" value="KUG20815.1"/>
    <property type="molecule type" value="Genomic_DNA"/>
</dbReference>
<accession>A0A0W8FIS7</accession>